<dbReference type="InterPro" id="IPR027463">
    <property type="entry name" value="AcrB_DN_DC_subdom"/>
</dbReference>
<feature type="transmembrane region" description="Helical" evidence="7">
    <location>
        <begin position="429"/>
        <end position="449"/>
    </location>
</feature>
<dbReference type="PANTHER" id="PTHR32063">
    <property type="match status" value="1"/>
</dbReference>
<dbReference type="GO" id="GO:0042910">
    <property type="term" value="F:xenobiotic transmembrane transporter activity"/>
    <property type="evidence" value="ECO:0007669"/>
    <property type="project" value="TreeGrafter"/>
</dbReference>
<evidence type="ECO:0000313" key="8">
    <source>
        <dbReference type="EMBL" id="OZI51903.1"/>
    </source>
</evidence>
<feature type="transmembrane region" description="Helical" evidence="7">
    <location>
        <begin position="970"/>
        <end position="990"/>
    </location>
</feature>
<evidence type="ECO:0000256" key="3">
    <source>
        <dbReference type="ARBA" id="ARBA00022519"/>
    </source>
</evidence>
<accession>A0A261TTE7</accession>
<dbReference type="AlphaFoldDB" id="A0A261TTE7"/>
<keyword evidence="6 7" id="KW-0472">Membrane</keyword>
<comment type="caution">
    <text evidence="8">The sequence shown here is derived from an EMBL/GenBank/DDBJ whole genome shotgun (WGS) entry which is preliminary data.</text>
</comment>
<feature type="transmembrane region" description="Helical" evidence="7">
    <location>
        <begin position="358"/>
        <end position="379"/>
    </location>
</feature>
<feature type="transmembrane region" description="Helical" evidence="7">
    <location>
        <begin position="461"/>
        <end position="484"/>
    </location>
</feature>
<dbReference type="SUPFAM" id="SSF82714">
    <property type="entry name" value="Multidrug efflux transporter AcrB TolC docking domain, DN and DC subdomains"/>
    <property type="match status" value="2"/>
</dbReference>
<evidence type="ECO:0000256" key="7">
    <source>
        <dbReference type="SAM" id="Phobius"/>
    </source>
</evidence>
<dbReference type="SUPFAM" id="SSF82693">
    <property type="entry name" value="Multidrug efflux transporter AcrB pore domain, PN1, PN2, PC1 and PC2 subdomains"/>
    <property type="match status" value="3"/>
</dbReference>
<protein>
    <submittedName>
        <fullName evidence="8">Acriflavine resistance protein B</fullName>
    </submittedName>
</protein>
<dbReference type="SUPFAM" id="SSF82866">
    <property type="entry name" value="Multidrug efflux transporter AcrB transmembrane domain"/>
    <property type="match status" value="2"/>
</dbReference>
<sequence>MIRALVQRPIACILLAVALVLVGLAAWRLLPVAPLPQVDFPTIEVRAQLPGASPESMAATVAAPLERALGSIAGVTTMTSSSSPGSSRVLLQFDLERDIDAAARDVQAAINVASGELPAGMPSLPSYRKLNPSQTPIMAIALSSPTRKPGELYDMAASVLSQRIAQVSGVGEVTLGGSALPAVRVQVNPNMLAHYGVALDDVRDAIVDAAPLLPQGQIDTGAQRWAIGGAAQPRTVPEFESLVIRHQDGAVTRLSQVARVSDSIENRYSSGFHNENPAVVMTISRQIGANMLETIDAINALLPTLHALVPADVSLTVVLDRSPGIRATLHEAHLTLGLATLLVVAVVWAFLRDVRAAAIPSVAIPVSLIATFAVMHLLGFSLNNLSLMALIVATGLVVDDAIVVLENIKRHLDSGLTPRRAALRGVREVGFTLAAMTLALTVVFASILFMGGLVERLFREFSITLVAAIVISLVVSVAIIPGLCARWLRPTPKPVGAPGAAVPGAAAPGAAAPGAAAPAPAARGFNAWLVHSYDRSLARVLAHPFLVLAALALAIALNVFLYVQAPKDFLPKQDTGQLRGFVRGDDGFSFQVMQPKIETYRQMVMQHPDIQDVIGYSGGVMGISNSLFLIRLKPAAQRTESAPAIIDWMRQNAPPVAGGMFFIEADQDLRMPGGFDTSGDHELAILANDVDSLQVWAKRIGDAMQDMPELASVDTVGEAGTLQVQVEIDREAARRLGVDMDTIANVLSNSFSQRQVATLYDPMNQYRVVLELDPRYTQDAAVLDRVQVLAEDGSRVPLAAFTTYHYRMVKDWIFHDGLFPATGIGFSLAPGVSLEQGLAAIDRGVAQLMVPSDVQTRLGGGARTFQKSLQDQPWLIAAVLLAIYLVLGMLYESPLHPLTILSTLPSASLGALIALRLAGLEFTLIALLGLFLLVGVIMKNAILMIDVAIQLERRTGLPPMAAIHQAALQRLRPIVMTNLAGLVGALPLVMGLGEGSEMRRPLGVVIVGGLLVGQVITLYSTPVVYLALDRLRLRWRARRSRHPVPR</sequence>
<organism evidence="8 9">
    <name type="scientific">Bordetella genomosp. 5</name>
    <dbReference type="NCBI Taxonomy" id="1395608"/>
    <lineage>
        <taxon>Bacteria</taxon>
        <taxon>Pseudomonadati</taxon>
        <taxon>Pseudomonadota</taxon>
        <taxon>Betaproteobacteria</taxon>
        <taxon>Burkholderiales</taxon>
        <taxon>Alcaligenaceae</taxon>
        <taxon>Bordetella</taxon>
    </lineage>
</organism>
<feature type="transmembrane region" description="Helical" evidence="7">
    <location>
        <begin position="873"/>
        <end position="891"/>
    </location>
</feature>
<evidence type="ECO:0000313" key="9">
    <source>
        <dbReference type="Proteomes" id="UP000216913"/>
    </source>
</evidence>
<keyword evidence="9" id="KW-1185">Reference proteome</keyword>
<reference evidence="8 9" key="1">
    <citation type="submission" date="2017-05" db="EMBL/GenBank/DDBJ databases">
        <title>Complete and WGS of Bordetella genogroups.</title>
        <authorList>
            <person name="Spilker T."/>
            <person name="LiPuma J."/>
        </authorList>
    </citation>
    <scope>NUCLEOTIDE SEQUENCE [LARGE SCALE GENOMIC DNA]</scope>
    <source>
        <strain evidence="8 9">AU10456</strain>
    </source>
</reference>
<dbReference type="EMBL" id="NEVP01000006">
    <property type="protein sequence ID" value="OZI51903.1"/>
    <property type="molecule type" value="Genomic_DNA"/>
</dbReference>
<feature type="transmembrane region" description="Helical" evidence="7">
    <location>
        <begin position="545"/>
        <end position="563"/>
    </location>
</feature>
<gene>
    <name evidence="8" type="ORF">CAL25_10320</name>
</gene>
<dbReference type="Pfam" id="PF00873">
    <property type="entry name" value="ACR_tran"/>
    <property type="match status" value="1"/>
</dbReference>
<dbReference type="OrthoDB" id="9042683at2"/>
<evidence type="ECO:0000256" key="4">
    <source>
        <dbReference type="ARBA" id="ARBA00022692"/>
    </source>
</evidence>
<evidence type="ECO:0000256" key="2">
    <source>
        <dbReference type="ARBA" id="ARBA00022475"/>
    </source>
</evidence>
<keyword evidence="2" id="KW-1003">Cell membrane</keyword>
<dbReference type="Gene3D" id="3.30.70.1440">
    <property type="entry name" value="Multidrug efflux transporter AcrB pore domain"/>
    <property type="match status" value="1"/>
</dbReference>
<dbReference type="Gene3D" id="3.30.70.1430">
    <property type="entry name" value="Multidrug efflux transporter AcrB pore domain"/>
    <property type="match status" value="2"/>
</dbReference>
<dbReference type="Gene3D" id="3.30.2090.10">
    <property type="entry name" value="Multidrug efflux transporter AcrB TolC docking domain, DN and DC subdomains"/>
    <property type="match status" value="2"/>
</dbReference>
<dbReference type="FunFam" id="3.30.70.1430:FF:000001">
    <property type="entry name" value="Efflux pump membrane transporter"/>
    <property type="match status" value="1"/>
</dbReference>
<keyword evidence="3" id="KW-0997">Cell inner membrane</keyword>
<dbReference type="GO" id="GO:0005886">
    <property type="term" value="C:plasma membrane"/>
    <property type="evidence" value="ECO:0007669"/>
    <property type="project" value="TreeGrafter"/>
</dbReference>
<evidence type="ECO:0000256" key="1">
    <source>
        <dbReference type="ARBA" id="ARBA00022448"/>
    </source>
</evidence>
<dbReference type="PRINTS" id="PR00702">
    <property type="entry name" value="ACRIFLAVINRP"/>
</dbReference>
<dbReference type="PANTHER" id="PTHR32063:SF34">
    <property type="entry name" value="MULTIDRUG RESISTANCE PROTEIN MDTC"/>
    <property type="match status" value="1"/>
</dbReference>
<dbReference type="InterPro" id="IPR001036">
    <property type="entry name" value="Acrflvin-R"/>
</dbReference>
<name>A0A261TTE7_9BORD</name>
<proteinExistence type="predicted"/>
<keyword evidence="1" id="KW-0813">Transport</keyword>
<feature type="transmembrane region" description="Helical" evidence="7">
    <location>
        <begin position="385"/>
        <end position="408"/>
    </location>
</feature>
<dbReference type="RefSeq" id="WP_094799860.1">
    <property type="nucleotide sequence ID" value="NZ_NEVP01000006.1"/>
</dbReference>
<evidence type="ECO:0000256" key="5">
    <source>
        <dbReference type="ARBA" id="ARBA00022989"/>
    </source>
</evidence>
<keyword evidence="4 7" id="KW-0812">Transmembrane</keyword>
<dbReference type="Gene3D" id="3.30.70.1320">
    <property type="entry name" value="Multidrug efflux transporter AcrB pore domain like"/>
    <property type="match status" value="1"/>
</dbReference>
<dbReference type="Proteomes" id="UP000216913">
    <property type="component" value="Unassembled WGS sequence"/>
</dbReference>
<dbReference type="Gene3D" id="1.20.1640.10">
    <property type="entry name" value="Multidrug efflux transporter AcrB transmembrane domain"/>
    <property type="match status" value="2"/>
</dbReference>
<feature type="transmembrane region" description="Helical" evidence="7">
    <location>
        <begin position="332"/>
        <end position="351"/>
    </location>
</feature>
<feature type="transmembrane region" description="Helical" evidence="7">
    <location>
        <begin position="1002"/>
        <end position="1028"/>
    </location>
</feature>
<evidence type="ECO:0000256" key="6">
    <source>
        <dbReference type="ARBA" id="ARBA00023136"/>
    </source>
</evidence>
<keyword evidence="5 7" id="KW-1133">Transmembrane helix</keyword>